<dbReference type="Proteomes" id="UP000239494">
    <property type="component" value="Unassembled WGS sequence"/>
</dbReference>
<dbReference type="InterPro" id="IPR039420">
    <property type="entry name" value="WalR-like"/>
</dbReference>
<sequence>MARVRVVVHSTDPMTYVGLTSYLKSRPEMVIVDKQDAGQADVAVFSTERLTSEAMNRLRALAAERTVPTVLMAGALTEAPLLAVVECGVVAILPRSAVTGEQLVDSIMAAAAGNGVMPRDILGKLLKRVEMLQREVLAPNGLNVAGLEPREVDVLRLIAEGWGTDEIAKELQYSERTVKNVIYNVTNRLKLRNRAHAVAYALRAGVI</sequence>
<reference evidence="5 6" key="1">
    <citation type="submission" date="2018-03" db="EMBL/GenBank/DDBJ databases">
        <title>Genomic Encyclopedia of Archaeal and Bacterial Type Strains, Phase II (KMG-II): from individual species to whole genera.</title>
        <authorList>
            <person name="Goeker M."/>
        </authorList>
    </citation>
    <scope>NUCLEOTIDE SEQUENCE [LARGE SCALE GENOMIC DNA]</scope>
    <source>
        <strain evidence="5 6">DSM 44720</strain>
    </source>
</reference>
<evidence type="ECO:0000313" key="6">
    <source>
        <dbReference type="Proteomes" id="UP000239494"/>
    </source>
</evidence>
<evidence type="ECO:0000313" key="5">
    <source>
        <dbReference type="EMBL" id="PRY35168.1"/>
    </source>
</evidence>
<evidence type="ECO:0000256" key="3">
    <source>
        <dbReference type="ARBA" id="ARBA00023163"/>
    </source>
</evidence>
<dbReference type="SMART" id="SM00421">
    <property type="entry name" value="HTH_LUXR"/>
    <property type="match status" value="1"/>
</dbReference>
<dbReference type="RefSeq" id="WP_106193620.1">
    <property type="nucleotide sequence ID" value="NZ_PVTF01000014.1"/>
</dbReference>
<proteinExistence type="predicted"/>
<protein>
    <submittedName>
        <fullName evidence="5">DNA-binding NarL/FixJ family response regulator</fullName>
    </submittedName>
</protein>
<dbReference type="PANTHER" id="PTHR43214:SF24">
    <property type="entry name" value="TRANSCRIPTIONAL REGULATORY PROTEIN NARL-RELATED"/>
    <property type="match status" value="1"/>
</dbReference>
<dbReference type="Gene3D" id="3.40.50.2300">
    <property type="match status" value="1"/>
</dbReference>
<evidence type="ECO:0000256" key="1">
    <source>
        <dbReference type="ARBA" id="ARBA00023015"/>
    </source>
</evidence>
<keyword evidence="1" id="KW-0805">Transcription regulation</keyword>
<evidence type="ECO:0000256" key="2">
    <source>
        <dbReference type="ARBA" id="ARBA00023125"/>
    </source>
</evidence>
<gene>
    <name evidence="5" type="ORF">CLV43_11486</name>
</gene>
<dbReference type="CDD" id="cd06170">
    <property type="entry name" value="LuxR_C_like"/>
    <property type="match status" value="1"/>
</dbReference>
<dbReference type="AlphaFoldDB" id="A0A2T0SP27"/>
<keyword evidence="3" id="KW-0804">Transcription</keyword>
<accession>A0A2T0SP27</accession>
<keyword evidence="6" id="KW-1185">Reference proteome</keyword>
<keyword evidence="2 5" id="KW-0238">DNA-binding</keyword>
<dbReference type="Pfam" id="PF00196">
    <property type="entry name" value="GerE"/>
    <property type="match status" value="1"/>
</dbReference>
<evidence type="ECO:0000259" key="4">
    <source>
        <dbReference type="PROSITE" id="PS50043"/>
    </source>
</evidence>
<dbReference type="PRINTS" id="PR00038">
    <property type="entry name" value="HTHLUXR"/>
</dbReference>
<dbReference type="PROSITE" id="PS00622">
    <property type="entry name" value="HTH_LUXR_1"/>
    <property type="match status" value="1"/>
</dbReference>
<organism evidence="5 6">
    <name type="scientific">Umezawaea tangerina</name>
    <dbReference type="NCBI Taxonomy" id="84725"/>
    <lineage>
        <taxon>Bacteria</taxon>
        <taxon>Bacillati</taxon>
        <taxon>Actinomycetota</taxon>
        <taxon>Actinomycetes</taxon>
        <taxon>Pseudonocardiales</taxon>
        <taxon>Pseudonocardiaceae</taxon>
        <taxon>Umezawaea</taxon>
    </lineage>
</organism>
<dbReference type="InterPro" id="IPR000792">
    <property type="entry name" value="Tscrpt_reg_LuxR_C"/>
</dbReference>
<dbReference type="PROSITE" id="PS50043">
    <property type="entry name" value="HTH_LUXR_2"/>
    <property type="match status" value="1"/>
</dbReference>
<feature type="domain" description="HTH luxR-type" evidence="4">
    <location>
        <begin position="140"/>
        <end position="205"/>
    </location>
</feature>
<dbReference type="PANTHER" id="PTHR43214">
    <property type="entry name" value="TWO-COMPONENT RESPONSE REGULATOR"/>
    <property type="match status" value="1"/>
</dbReference>
<dbReference type="OrthoDB" id="4309410at2"/>
<comment type="caution">
    <text evidence="5">The sequence shown here is derived from an EMBL/GenBank/DDBJ whole genome shotgun (WGS) entry which is preliminary data.</text>
</comment>
<dbReference type="SUPFAM" id="SSF46894">
    <property type="entry name" value="C-terminal effector domain of the bipartite response regulators"/>
    <property type="match status" value="1"/>
</dbReference>
<name>A0A2T0SP27_9PSEU</name>
<dbReference type="GO" id="GO:0006355">
    <property type="term" value="P:regulation of DNA-templated transcription"/>
    <property type="evidence" value="ECO:0007669"/>
    <property type="project" value="InterPro"/>
</dbReference>
<dbReference type="InterPro" id="IPR016032">
    <property type="entry name" value="Sig_transdc_resp-reg_C-effctor"/>
</dbReference>
<dbReference type="EMBL" id="PVTF01000014">
    <property type="protein sequence ID" value="PRY35168.1"/>
    <property type="molecule type" value="Genomic_DNA"/>
</dbReference>
<dbReference type="GO" id="GO:0003677">
    <property type="term" value="F:DNA binding"/>
    <property type="evidence" value="ECO:0007669"/>
    <property type="project" value="UniProtKB-KW"/>
</dbReference>